<accession>A0ABT0TYL8</accession>
<keyword evidence="2" id="KW-1185">Reference proteome</keyword>
<gene>
    <name evidence="1" type="ORF">NB063_01830</name>
</gene>
<evidence type="ECO:0000313" key="1">
    <source>
        <dbReference type="EMBL" id="MCM2369353.1"/>
    </source>
</evidence>
<proteinExistence type="predicted"/>
<organism evidence="1 2">
    <name type="scientific">Aporhodopirellula aestuarii</name>
    <dbReference type="NCBI Taxonomy" id="2950107"/>
    <lineage>
        <taxon>Bacteria</taxon>
        <taxon>Pseudomonadati</taxon>
        <taxon>Planctomycetota</taxon>
        <taxon>Planctomycetia</taxon>
        <taxon>Pirellulales</taxon>
        <taxon>Pirellulaceae</taxon>
        <taxon>Aporhodopirellula</taxon>
    </lineage>
</organism>
<evidence type="ECO:0000313" key="2">
    <source>
        <dbReference type="Proteomes" id="UP001202961"/>
    </source>
</evidence>
<dbReference type="Proteomes" id="UP001202961">
    <property type="component" value="Unassembled WGS sequence"/>
</dbReference>
<evidence type="ECO:0008006" key="3">
    <source>
        <dbReference type="Google" id="ProtNLM"/>
    </source>
</evidence>
<comment type="caution">
    <text evidence="1">The sequence shown here is derived from an EMBL/GenBank/DDBJ whole genome shotgun (WGS) entry which is preliminary data.</text>
</comment>
<dbReference type="EMBL" id="JAMQBK010000008">
    <property type="protein sequence ID" value="MCM2369353.1"/>
    <property type="molecule type" value="Genomic_DNA"/>
</dbReference>
<name>A0ABT0TYL8_9BACT</name>
<dbReference type="PROSITE" id="PS51257">
    <property type="entry name" value="PROKAR_LIPOPROTEIN"/>
    <property type="match status" value="1"/>
</dbReference>
<dbReference type="RefSeq" id="WP_250927025.1">
    <property type="nucleotide sequence ID" value="NZ_JAMQBK010000008.1"/>
</dbReference>
<reference evidence="1 2" key="1">
    <citation type="journal article" date="2022" name="Syst. Appl. Microbiol.">
        <title>Rhodopirellula aestuarii sp. nov., a novel member of the genus Rhodopirellula isolated from brackish sediments collected in the Tagus River estuary, Portugal.</title>
        <authorList>
            <person name="Vitorino I.R."/>
            <person name="Klimek D."/>
            <person name="Calusinska M."/>
            <person name="Lobo-da-Cunha A."/>
            <person name="Vasconcelos V."/>
            <person name="Lage O.M."/>
        </authorList>
    </citation>
    <scope>NUCLEOTIDE SEQUENCE [LARGE SCALE GENOMIC DNA]</scope>
    <source>
        <strain evidence="1 2">ICT_H3.1</strain>
    </source>
</reference>
<protein>
    <recommendedName>
        <fullName evidence="3">Secreted protein</fullName>
    </recommendedName>
</protein>
<sequence>MRSTVFSCCAMAVLLSSALGCRDDSNEMERIMAQRQVALQEKTRQDHLGETVSLLNQYVVLNEQKARRQIAYHANQWLRENADRKKASGSNDDAEPTVPEIAKSLDGLIEPDQLQDKILRSEFTTDDVPLLRNANTFRHVVAWIDSPVRDDILFADWLAGLRAAAAKGDKNSDALTTMQIDRLQTAMRLFDWTVRNVALEPDQLPTPQGLQLPPMPPGIPFEGPGFRQSDYQTLWRGRGDWLQRCGVFTQLCVQAGIPAAVLATQSDETGGRTPWCVGVLIGKEIYLFEPRLGLPIPGPDQTGIATLAQARKDASVMRRLDVAGYFDYPLSRSDVSQSVALLNLNIETLAPRMRLLESGLTGDRRMTLWVDAEDWATKFDAVPGIAGVRLWEIPTITEIYARGMDMIAERDPAFAFWHRSRFAVMESNDSSANNLAKGRWQHLIGNFVDDEIEGESGARTRYLEQRAPEYEIDDLRINVELQKQYGLRRELGVEPAQYDAQLQQMQGFMRMGKRTATYWMALVQYDDGRFETAHNWFTKRVLDEDQRSYWEDAAVYNSARASEGFGDIKSAIATLKTDRNVSDHGNRLRARLLDKIVGVDDEEPADADVE</sequence>